<dbReference type="RefSeq" id="WP_249325459.1">
    <property type="nucleotide sequence ID" value="NZ_CP060633.1"/>
</dbReference>
<evidence type="ECO:0000313" key="1">
    <source>
        <dbReference type="EMBL" id="QNM04198.1"/>
    </source>
</evidence>
<accession>A0A7G9G066</accession>
<sequence length="285" mass="33550">MFGYIVVNQSEMKFKEYDVYRSYYCGLCQSLKERYGVLGQLSLNYDMTFILMLLTGLYEPEDVVGQCRCVAHPFEKHQIRRNLFTDYVADMTVLFACYKAEDDWEDEHSLKGLAYSYLLGKKCRKKPLLYADKVRSISLAMQDFADAEKQENTDIDTMAGLFGKVMAQIVSCREDEWKDNLERLGFFLGKFIYLMDAYEDVEQDIKKGIYNPLKKRYEEPGFEEECRQILTMMMSECCKEFEQLPILQNVDILRNILYSGVWCRYEIVREKREKDSVNEVTGNDL</sequence>
<dbReference type="AlphaFoldDB" id="A0A7G9G066"/>
<gene>
    <name evidence="1" type="ORF">H9Q77_10400</name>
</gene>
<dbReference type="EMBL" id="CP060633">
    <property type="protein sequence ID" value="QNM04198.1"/>
    <property type="molecule type" value="Genomic_DNA"/>
</dbReference>
<reference evidence="1 2" key="1">
    <citation type="submission" date="2020-08" db="EMBL/GenBank/DDBJ databases">
        <authorList>
            <person name="Liu C."/>
            <person name="Sun Q."/>
        </authorList>
    </citation>
    <scope>NUCLEOTIDE SEQUENCE [LARGE SCALE GENOMIC DNA]</scope>
    <source>
        <strain evidence="1 2">NSJ-8</strain>
    </source>
</reference>
<dbReference type="Proteomes" id="UP000515981">
    <property type="component" value="Chromosome"/>
</dbReference>
<name>A0A7G9G066_9FIRM</name>
<dbReference type="KEGG" id="ssun:H9Q77_10400"/>
<protein>
    <submittedName>
        <fullName evidence="1">Uncharacterized protein</fullName>
    </submittedName>
</protein>
<organism evidence="1 2">
    <name type="scientific">Simiaoa sunii</name>
    <dbReference type="NCBI Taxonomy" id="2763672"/>
    <lineage>
        <taxon>Bacteria</taxon>
        <taxon>Bacillati</taxon>
        <taxon>Bacillota</taxon>
        <taxon>Clostridia</taxon>
        <taxon>Lachnospirales</taxon>
        <taxon>Lachnospiraceae</taxon>
        <taxon>Simiaoa</taxon>
    </lineage>
</organism>
<proteinExistence type="predicted"/>
<evidence type="ECO:0000313" key="2">
    <source>
        <dbReference type="Proteomes" id="UP000515981"/>
    </source>
</evidence>
<dbReference type="InterPro" id="IPR043740">
    <property type="entry name" value="DUF5685"/>
</dbReference>
<keyword evidence="2" id="KW-1185">Reference proteome</keyword>
<dbReference type="Pfam" id="PF18937">
    <property type="entry name" value="DUF5685"/>
    <property type="match status" value="1"/>
</dbReference>